<feature type="domain" description="Glucose/Sorbosone dehydrogenase" evidence="1">
    <location>
        <begin position="55"/>
        <end position="384"/>
    </location>
</feature>
<keyword evidence="3" id="KW-1185">Reference proteome</keyword>
<dbReference type="InterPro" id="IPR011041">
    <property type="entry name" value="Quinoprot_gluc/sorb_DH_b-prop"/>
</dbReference>
<dbReference type="GO" id="GO:0016491">
    <property type="term" value="F:oxidoreductase activity"/>
    <property type="evidence" value="ECO:0007669"/>
    <property type="project" value="UniProtKB-KW"/>
</dbReference>
<dbReference type="PANTHER" id="PTHR19328">
    <property type="entry name" value="HEDGEHOG-INTERACTING PROTEIN"/>
    <property type="match status" value="1"/>
</dbReference>
<accession>A0ABT6Y7L5</accession>
<dbReference type="Gene3D" id="2.120.10.30">
    <property type="entry name" value="TolB, C-terminal domain"/>
    <property type="match status" value="1"/>
</dbReference>
<dbReference type="EC" id="1.1.5.-" evidence="2"/>
<protein>
    <submittedName>
        <fullName evidence="2">PQQ-dependent sugar dehydrogenase</fullName>
        <ecNumber evidence="2">1.1.5.-</ecNumber>
    </submittedName>
</protein>
<name>A0ABT6Y7L5_9BACT</name>
<dbReference type="Pfam" id="PF07995">
    <property type="entry name" value="GSDH"/>
    <property type="match status" value="1"/>
</dbReference>
<proteinExistence type="predicted"/>
<dbReference type="PROSITE" id="PS51257">
    <property type="entry name" value="PROKAR_LIPOPROTEIN"/>
    <property type="match status" value="1"/>
</dbReference>
<dbReference type="RefSeq" id="WP_283344477.1">
    <property type="nucleotide sequence ID" value="NZ_JASHIF010000008.1"/>
</dbReference>
<dbReference type="InterPro" id="IPR011042">
    <property type="entry name" value="6-blade_b-propeller_TolB-like"/>
</dbReference>
<comment type="caution">
    <text evidence="2">The sequence shown here is derived from an EMBL/GenBank/DDBJ whole genome shotgun (WGS) entry which is preliminary data.</text>
</comment>
<dbReference type="PANTHER" id="PTHR19328:SF75">
    <property type="entry name" value="ALDOSE SUGAR DEHYDROGENASE YLII"/>
    <property type="match status" value="1"/>
</dbReference>
<dbReference type="InterPro" id="IPR012938">
    <property type="entry name" value="Glc/Sorbosone_DH"/>
</dbReference>
<gene>
    <name evidence="2" type="ORF">QM524_10100</name>
</gene>
<dbReference type="Proteomes" id="UP001236507">
    <property type="component" value="Unassembled WGS sequence"/>
</dbReference>
<organism evidence="2 3">
    <name type="scientific">Flectobacillus roseus</name>
    <dbReference type="NCBI Taxonomy" id="502259"/>
    <lineage>
        <taxon>Bacteria</taxon>
        <taxon>Pseudomonadati</taxon>
        <taxon>Bacteroidota</taxon>
        <taxon>Cytophagia</taxon>
        <taxon>Cytophagales</taxon>
        <taxon>Flectobacillaceae</taxon>
        <taxon>Flectobacillus</taxon>
    </lineage>
</organism>
<evidence type="ECO:0000313" key="3">
    <source>
        <dbReference type="Proteomes" id="UP001236507"/>
    </source>
</evidence>
<evidence type="ECO:0000313" key="2">
    <source>
        <dbReference type="EMBL" id="MDI9859563.1"/>
    </source>
</evidence>
<reference evidence="2 3" key="1">
    <citation type="submission" date="2023-05" db="EMBL/GenBank/DDBJ databases">
        <title>Novel species of genus Flectobacillus isolated from stream in China.</title>
        <authorList>
            <person name="Lu H."/>
        </authorList>
    </citation>
    <scope>NUCLEOTIDE SEQUENCE [LARGE SCALE GENOMIC DNA]</scope>
    <source>
        <strain evidence="2 3">KCTC 42575</strain>
    </source>
</reference>
<evidence type="ECO:0000259" key="1">
    <source>
        <dbReference type="Pfam" id="PF07995"/>
    </source>
</evidence>
<sequence length="389" mass="42277">MKNVLLGCACLTIMSLSSGFSCKTNGGLEPTTENATADNQPKIKTNIIVNDKEIIWGMDFLPNGDLLFTERQGKIFRYSGGKTTELSGAPTDVFAKGQGGLLDLRVHPKYAQNGWIYATYVSKGSDNGSQLNLIRFKLSGDAITGTETIFSTPATNTMYNHYGSRIEFDNKGFLFLSIGEGGATSYGGAESPNMNAQNVTIPWGKVHRMTDDGKVPSDNPILEGNTAPSTVYSYGHRNPQGLIFNPTTQEIWESEHGPRGGDEVNVIQKGKNYGWPVVSYGINYDGKTISKAPSKDGVTLPQHQYTPSIGTCGIAFLTSDKYKGWKGSLLVGGLAYQYLSRLEIKDGKVVKEQKLLESIGRVRNVKQGPDGLIYISVEGPGRIIQLLPE</sequence>
<dbReference type="EMBL" id="JASHIF010000008">
    <property type="protein sequence ID" value="MDI9859563.1"/>
    <property type="molecule type" value="Genomic_DNA"/>
</dbReference>
<keyword evidence="2" id="KW-0560">Oxidoreductase</keyword>
<dbReference type="SUPFAM" id="SSF50952">
    <property type="entry name" value="Soluble quinoprotein glucose dehydrogenase"/>
    <property type="match status" value="1"/>
</dbReference>